<accession>A0A9P9EHE1</accession>
<evidence type="ECO:0000313" key="2">
    <source>
        <dbReference type="Proteomes" id="UP000738349"/>
    </source>
</evidence>
<dbReference type="OrthoDB" id="429813at2759"/>
<dbReference type="EMBL" id="JAGMUV010000012">
    <property type="protein sequence ID" value="KAH7137875.1"/>
    <property type="molecule type" value="Genomic_DNA"/>
</dbReference>
<dbReference type="Proteomes" id="UP000738349">
    <property type="component" value="Unassembled WGS sequence"/>
</dbReference>
<evidence type="ECO:0000313" key="1">
    <source>
        <dbReference type="EMBL" id="KAH7137875.1"/>
    </source>
</evidence>
<dbReference type="AlphaFoldDB" id="A0A9P9EHE1"/>
<comment type="caution">
    <text evidence="1">The sequence shown here is derived from an EMBL/GenBank/DDBJ whole genome shotgun (WGS) entry which is preliminary data.</text>
</comment>
<name>A0A9P9EHE1_9HYPO</name>
<organism evidence="1 2">
    <name type="scientific">Dactylonectria macrodidyma</name>
    <dbReference type="NCBI Taxonomy" id="307937"/>
    <lineage>
        <taxon>Eukaryota</taxon>
        <taxon>Fungi</taxon>
        <taxon>Dikarya</taxon>
        <taxon>Ascomycota</taxon>
        <taxon>Pezizomycotina</taxon>
        <taxon>Sordariomycetes</taxon>
        <taxon>Hypocreomycetidae</taxon>
        <taxon>Hypocreales</taxon>
        <taxon>Nectriaceae</taxon>
        <taxon>Dactylonectria</taxon>
    </lineage>
</organism>
<gene>
    <name evidence="1" type="ORF">EDB81DRAFT_886257</name>
</gene>
<proteinExistence type="predicted"/>
<sequence>MPNLQTEHDLDKLAARAANIPHWTMLDPRDPEKMSKMIEGLFTTARLTDHDLANFPEDKLRELSVCVWTLPKSSIETLKLVAQRASPGHVKLLSIDCLTAFTWQRFFAAKWAPGESGPEPIPETTRIVYAGSVRPRLTPPLPFEYMPACVDLFSVVAKTEEFASASPEALAKAAAMIRSSNNNWSEVVSREMLEVAQMHPMNPGIVPRGPLDALATDHTRLSTAVLEDWGPGLGRCEAYREPYLGRVPPRGEITLLPRWHNGEVSVMFASEAVVLERLRNDKHMKAMASCQFIMDDFIKMVAKHRRSSKLYRYINIIISNVRIAYQPQSAVPSPDNMPIPHPVAEALNFLQPLARHREPVP</sequence>
<keyword evidence="2" id="KW-1185">Reference proteome</keyword>
<reference evidence="1" key="1">
    <citation type="journal article" date="2021" name="Nat. Commun.">
        <title>Genetic determinants of endophytism in the Arabidopsis root mycobiome.</title>
        <authorList>
            <person name="Mesny F."/>
            <person name="Miyauchi S."/>
            <person name="Thiergart T."/>
            <person name="Pickel B."/>
            <person name="Atanasova L."/>
            <person name="Karlsson M."/>
            <person name="Huettel B."/>
            <person name="Barry K.W."/>
            <person name="Haridas S."/>
            <person name="Chen C."/>
            <person name="Bauer D."/>
            <person name="Andreopoulos W."/>
            <person name="Pangilinan J."/>
            <person name="LaButti K."/>
            <person name="Riley R."/>
            <person name="Lipzen A."/>
            <person name="Clum A."/>
            <person name="Drula E."/>
            <person name="Henrissat B."/>
            <person name="Kohler A."/>
            <person name="Grigoriev I.V."/>
            <person name="Martin F.M."/>
            <person name="Hacquard S."/>
        </authorList>
    </citation>
    <scope>NUCLEOTIDE SEQUENCE</scope>
    <source>
        <strain evidence="1">MPI-CAGE-AT-0147</strain>
    </source>
</reference>
<dbReference type="InterPro" id="IPR023213">
    <property type="entry name" value="CAT-like_dom_sf"/>
</dbReference>
<dbReference type="Gene3D" id="3.30.559.10">
    <property type="entry name" value="Chloramphenicol acetyltransferase-like domain"/>
    <property type="match status" value="1"/>
</dbReference>
<protein>
    <submittedName>
        <fullName evidence="1">Uncharacterized protein</fullName>
    </submittedName>
</protein>